<sequence length="123" mass="14420">MKNEWNHPIIAIRASVFENLALERVAYICFDSERDVKDIFCVTLYQVSPICRMRVGYHGLCRPLARVTMMVYLGQDTVPMQSWRTVLIPAFNNELKPKLNHITNPERIMFHGYHKLGMVFILH</sequence>
<reference evidence="1" key="1">
    <citation type="submission" date="2023-06" db="EMBL/GenBank/DDBJ databases">
        <authorList>
            <person name="Kurt Z."/>
        </authorList>
    </citation>
    <scope>NUCLEOTIDE SEQUENCE</scope>
</reference>
<dbReference type="EMBL" id="CAXDID020000045">
    <property type="protein sequence ID" value="CAL6002258.1"/>
    <property type="molecule type" value="Genomic_DNA"/>
</dbReference>
<proteinExistence type="predicted"/>
<gene>
    <name evidence="2" type="ORF">HINF_LOCUS17832</name>
    <name evidence="1" type="ORF">HINF_LOCUS66076</name>
</gene>
<organism evidence="1">
    <name type="scientific">Hexamita inflata</name>
    <dbReference type="NCBI Taxonomy" id="28002"/>
    <lineage>
        <taxon>Eukaryota</taxon>
        <taxon>Metamonada</taxon>
        <taxon>Diplomonadida</taxon>
        <taxon>Hexamitidae</taxon>
        <taxon>Hexamitinae</taxon>
        <taxon>Hexamita</taxon>
    </lineage>
</organism>
<name>A0AA86V6K4_9EUKA</name>
<keyword evidence="3" id="KW-1185">Reference proteome</keyword>
<dbReference type="AlphaFoldDB" id="A0AA86V6K4"/>
<reference evidence="2 3" key="2">
    <citation type="submission" date="2024-07" db="EMBL/GenBank/DDBJ databases">
        <authorList>
            <person name="Akdeniz Z."/>
        </authorList>
    </citation>
    <scope>NUCLEOTIDE SEQUENCE [LARGE SCALE GENOMIC DNA]</scope>
</reference>
<accession>A0AA86V6K4</accession>
<evidence type="ECO:0000313" key="1">
    <source>
        <dbReference type="EMBL" id="CAI9978431.1"/>
    </source>
</evidence>
<dbReference type="Proteomes" id="UP001642409">
    <property type="component" value="Unassembled WGS sequence"/>
</dbReference>
<comment type="caution">
    <text evidence="1">The sequence shown here is derived from an EMBL/GenBank/DDBJ whole genome shotgun (WGS) entry which is preliminary data.</text>
</comment>
<evidence type="ECO:0000313" key="2">
    <source>
        <dbReference type="EMBL" id="CAL6002258.1"/>
    </source>
</evidence>
<protein>
    <submittedName>
        <fullName evidence="2">Hypothetical_protein</fullName>
    </submittedName>
</protein>
<dbReference type="EMBL" id="CATOUU010001185">
    <property type="protein sequence ID" value="CAI9978431.1"/>
    <property type="molecule type" value="Genomic_DNA"/>
</dbReference>
<evidence type="ECO:0000313" key="3">
    <source>
        <dbReference type="Proteomes" id="UP001642409"/>
    </source>
</evidence>